<keyword evidence="5" id="KW-0547">Nucleotide-binding</keyword>
<evidence type="ECO:0008006" key="15">
    <source>
        <dbReference type="Google" id="ProtNLM"/>
    </source>
</evidence>
<dbReference type="NCBIfam" id="TIGR01587">
    <property type="entry name" value="cas3_core"/>
    <property type="match status" value="1"/>
</dbReference>
<name>A0A1D8GIW2_9FIRM</name>
<keyword evidence="9" id="KW-0051">Antiviral defense</keyword>
<dbReference type="STRING" id="1424294.Gferi_15625"/>
<keyword evidence="10" id="KW-0175">Coiled coil</keyword>
<dbReference type="PANTHER" id="PTHR47963:SF9">
    <property type="entry name" value="CRISPR-ASSOCIATED ENDONUCLEASE_HELICASE CAS3"/>
    <property type="match status" value="1"/>
</dbReference>
<keyword evidence="7" id="KW-0347">Helicase</keyword>
<dbReference type="GO" id="GO:0016787">
    <property type="term" value="F:hydrolase activity"/>
    <property type="evidence" value="ECO:0007669"/>
    <property type="project" value="UniProtKB-KW"/>
</dbReference>
<comment type="similarity">
    <text evidence="1">In the N-terminal section; belongs to the CRISPR-associated nuclease Cas3-HD family.</text>
</comment>
<evidence type="ECO:0000256" key="6">
    <source>
        <dbReference type="ARBA" id="ARBA00022801"/>
    </source>
</evidence>
<dbReference type="InterPro" id="IPR006483">
    <property type="entry name" value="CRISPR-assoc_Cas3_HD"/>
</dbReference>
<evidence type="ECO:0000256" key="1">
    <source>
        <dbReference type="ARBA" id="ARBA00006847"/>
    </source>
</evidence>
<comment type="similarity">
    <text evidence="2">In the central section; belongs to the CRISPR-associated helicase Cas3 family.</text>
</comment>
<accession>A0A1D8GIW2</accession>
<protein>
    <recommendedName>
        <fullName evidence="15">CRISPR-associated helicase/endonuclease Cas3</fullName>
    </recommendedName>
</protein>
<dbReference type="Pfam" id="PF18019">
    <property type="entry name" value="Cas3_HD"/>
    <property type="match status" value="1"/>
</dbReference>
<dbReference type="SMART" id="SM00487">
    <property type="entry name" value="DEXDc"/>
    <property type="match status" value="1"/>
</dbReference>
<evidence type="ECO:0000313" key="14">
    <source>
        <dbReference type="Proteomes" id="UP000095743"/>
    </source>
</evidence>
<dbReference type="NCBIfam" id="TIGR01596">
    <property type="entry name" value="cas3_HD"/>
    <property type="match status" value="1"/>
</dbReference>
<keyword evidence="8" id="KW-0067">ATP-binding</keyword>
<dbReference type="Gene3D" id="3.40.50.300">
    <property type="entry name" value="P-loop containing nucleotide triphosphate hydrolases"/>
    <property type="match status" value="2"/>
</dbReference>
<dbReference type="InterPro" id="IPR050547">
    <property type="entry name" value="DEAD_box_RNA_helicases"/>
</dbReference>
<dbReference type="GO" id="GO:0046872">
    <property type="term" value="F:metal ion binding"/>
    <property type="evidence" value="ECO:0007669"/>
    <property type="project" value="UniProtKB-KW"/>
</dbReference>
<keyword evidence="4" id="KW-0479">Metal-binding</keyword>
<dbReference type="InterPro" id="IPR054712">
    <property type="entry name" value="Cas3-like_dom"/>
</dbReference>
<dbReference type="RefSeq" id="WP_069978085.1">
    <property type="nucleotide sequence ID" value="NZ_CP017269.1"/>
</dbReference>
<organism evidence="13 14">
    <name type="scientific">Geosporobacter ferrireducens</name>
    <dbReference type="NCBI Taxonomy" id="1424294"/>
    <lineage>
        <taxon>Bacteria</taxon>
        <taxon>Bacillati</taxon>
        <taxon>Bacillota</taxon>
        <taxon>Clostridia</taxon>
        <taxon>Peptostreptococcales</taxon>
        <taxon>Thermotaleaceae</taxon>
        <taxon>Geosporobacter</taxon>
    </lineage>
</organism>
<evidence type="ECO:0000256" key="7">
    <source>
        <dbReference type="ARBA" id="ARBA00022806"/>
    </source>
</evidence>
<dbReference type="GO" id="GO:0003723">
    <property type="term" value="F:RNA binding"/>
    <property type="evidence" value="ECO:0007669"/>
    <property type="project" value="TreeGrafter"/>
</dbReference>
<dbReference type="OrthoDB" id="9810236at2"/>
<evidence type="ECO:0000256" key="8">
    <source>
        <dbReference type="ARBA" id="ARBA00022840"/>
    </source>
</evidence>
<proteinExistence type="inferred from homology"/>
<dbReference type="GO" id="GO:0051607">
    <property type="term" value="P:defense response to virus"/>
    <property type="evidence" value="ECO:0007669"/>
    <property type="project" value="UniProtKB-KW"/>
</dbReference>
<dbReference type="EMBL" id="CP017269">
    <property type="protein sequence ID" value="AOT70859.1"/>
    <property type="molecule type" value="Genomic_DNA"/>
</dbReference>
<dbReference type="InterPro" id="IPR014001">
    <property type="entry name" value="Helicase_ATP-bd"/>
</dbReference>
<evidence type="ECO:0000259" key="12">
    <source>
        <dbReference type="PROSITE" id="PS51643"/>
    </source>
</evidence>
<keyword evidence="6" id="KW-0378">Hydrolase</keyword>
<evidence type="ECO:0000256" key="4">
    <source>
        <dbReference type="ARBA" id="ARBA00022723"/>
    </source>
</evidence>
<dbReference type="InterPro" id="IPR006474">
    <property type="entry name" value="Helicase_Cas3_CRISPR-ass_core"/>
</dbReference>
<reference evidence="13 14" key="1">
    <citation type="submission" date="2016-09" db="EMBL/GenBank/DDBJ databases">
        <title>Genomic analysis reveals versatility of anaerobic energy metabolism of Geosporobacter ferrireducens IRF9 of phylum Firmicutes.</title>
        <authorList>
            <person name="Kim S.-J."/>
        </authorList>
    </citation>
    <scope>NUCLEOTIDE SEQUENCE [LARGE SCALE GENOMIC DNA]</scope>
    <source>
        <strain evidence="13 14">IRF9</strain>
    </source>
</reference>
<dbReference type="GO" id="GO:0004518">
    <property type="term" value="F:nuclease activity"/>
    <property type="evidence" value="ECO:0007669"/>
    <property type="project" value="UniProtKB-KW"/>
</dbReference>
<dbReference type="InterPro" id="IPR038257">
    <property type="entry name" value="CRISPR-assoc_Cas3_HD_sf"/>
</dbReference>
<dbReference type="KEGG" id="gfe:Gferi_15625"/>
<dbReference type="GO" id="GO:0005524">
    <property type="term" value="F:ATP binding"/>
    <property type="evidence" value="ECO:0007669"/>
    <property type="project" value="UniProtKB-KW"/>
</dbReference>
<dbReference type="Pfam" id="PF00270">
    <property type="entry name" value="DEAD"/>
    <property type="match status" value="1"/>
</dbReference>
<dbReference type="PROSITE" id="PS51643">
    <property type="entry name" value="HD_CAS3"/>
    <property type="match status" value="1"/>
</dbReference>
<dbReference type="Pfam" id="PF22590">
    <property type="entry name" value="Cas3-like_C_2"/>
    <property type="match status" value="1"/>
</dbReference>
<evidence type="ECO:0000313" key="13">
    <source>
        <dbReference type="EMBL" id="AOT70859.1"/>
    </source>
</evidence>
<dbReference type="PROSITE" id="PS51192">
    <property type="entry name" value="HELICASE_ATP_BIND_1"/>
    <property type="match status" value="1"/>
</dbReference>
<dbReference type="InterPro" id="IPR027417">
    <property type="entry name" value="P-loop_NTPase"/>
</dbReference>
<dbReference type="Proteomes" id="UP000095743">
    <property type="component" value="Chromosome"/>
</dbReference>
<evidence type="ECO:0000256" key="9">
    <source>
        <dbReference type="ARBA" id="ARBA00023118"/>
    </source>
</evidence>
<evidence type="ECO:0000256" key="2">
    <source>
        <dbReference type="ARBA" id="ARBA00009046"/>
    </source>
</evidence>
<keyword evidence="3" id="KW-0540">Nuclease</keyword>
<dbReference type="AlphaFoldDB" id="A0A1D8GIW2"/>
<gene>
    <name evidence="13" type="ORF">Gferi_15625</name>
</gene>
<dbReference type="PANTHER" id="PTHR47963">
    <property type="entry name" value="DEAD-BOX ATP-DEPENDENT RNA HELICASE 47, MITOCHONDRIAL"/>
    <property type="match status" value="1"/>
</dbReference>
<keyword evidence="14" id="KW-1185">Reference proteome</keyword>
<evidence type="ECO:0000256" key="3">
    <source>
        <dbReference type="ARBA" id="ARBA00022722"/>
    </source>
</evidence>
<feature type="coiled-coil region" evidence="10">
    <location>
        <begin position="663"/>
        <end position="695"/>
    </location>
</feature>
<dbReference type="InterPro" id="IPR011545">
    <property type="entry name" value="DEAD/DEAH_box_helicase_dom"/>
</dbReference>
<dbReference type="SUPFAM" id="SSF52540">
    <property type="entry name" value="P-loop containing nucleoside triphosphate hydrolases"/>
    <property type="match status" value="1"/>
</dbReference>
<dbReference type="CDD" id="cd09641">
    <property type="entry name" value="Cas3''_I"/>
    <property type="match status" value="1"/>
</dbReference>
<feature type="domain" description="HD Cas3-type" evidence="12">
    <location>
        <begin position="6"/>
        <end position="196"/>
    </location>
</feature>
<feature type="domain" description="Helicase ATP-binding" evidence="11">
    <location>
        <begin position="237"/>
        <end position="422"/>
    </location>
</feature>
<evidence type="ECO:0000256" key="5">
    <source>
        <dbReference type="ARBA" id="ARBA00022741"/>
    </source>
</evidence>
<dbReference type="GO" id="GO:0003724">
    <property type="term" value="F:RNA helicase activity"/>
    <property type="evidence" value="ECO:0007669"/>
    <property type="project" value="TreeGrafter"/>
</dbReference>
<evidence type="ECO:0000256" key="10">
    <source>
        <dbReference type="SAM" id="Coils"/>
    </source>
</evidence>
<dbReference type="Gene3D" id="1.10.3210.30">
    <property type="match status" value="1"/>
</dbReference>
<evidence type="ECO:0000259" key="11">
    <source>
        <dbReference type="PROSITE" id="PS51192"/>
    </source>
</evidence>
<sequence length="748" mass="87644">MMIYAKSKPIESLKEHTDKLIRNYYLLQECYGKKIQNPKMWNMLLTAVRYHDAGKIYCQFQNKIIENIRKEYKAEIQGVEQIVDYDLPHNYLSPAFLPHFKDLGLSKKEFQVLVQAIAYHHERNQEPDTLKIRDIIEQDLQYKIENVRNELLVEVPDKLMSQYTAYISSLKRIKSDDENYFLYVLIKGLLHRIDHSASASLQDYFEEIERDVNKNVAQYTSDYLTRKNYPLRDVQIFSQNNKEKNLIVVASTGMGKTESALLWIDNDKAFFTLPLRVSINALYDRVTKKEDIEKKEDGMGYEYTGLLHSTSMDHLDEAGYENWEEIYDHSRILSSKLTFTTIDQIFKFPFKYRGYEKLYATMAYSKVVIDEIQAYSPDIAAVLLKGLEMIHQIGGKFMIMTATLPKLYIQTLQERGVLTQDDFVMGEYLSDRIRHKIEVKDKAIMSDIDEIIKRGKEKKVLVIVNTVDRAIELYGELSRTGEADVYLLHSLFIQKHRSYLERQIKDFANMSDTKGIWITTQIVEASLDVDFDYLFTELSALDSLFQRLGRCYRKRKFDLSEPNAYIYTEEVKGIGTIYDKDIWNMGKAAITEYNFKELSERDKVNMVDHLYSEENLKETRFLKTFKNALSFLDTNNDYELSSNEAQRVLRDIESINTIPREIYESIDDLLQKYKAEADKNERKRLRREISKYTVNVPLYKVKKNKGAVSPINIAGLENFVILEREYDFPEDIMKGKGVIVDEALSNMF</sequence>